<comment type="caution">
    <text evidence="2">The sequence shown here is derived from an EMBL/GenBank/DDBJ whole genome shotgun (WGS) entry which is preliminary data.</text>
</comment>
<sequence length="504" mass="59608">MSIPEENNNFLEEDIINTEEKSDTIENDLPLEKLLKLSKSFKTGVDANLNKFKDEKISMINEMSNMNCLVIPNEKHIEINGFSKKRSLNKHNKQDSEELLLKEDCKTLRVLEQELKNVLDSFDVQRNKNEIKQDLQEKENDCIPSMQNKISEPHQIINFDEKANYLKKILEAENKCQYWIDKYDELYDKYLLLESKHFHVEKENCSKKQRDHYQMEISRIKMIENENSRLNQAIDKSNRVRKELEVALESCHENVYKYQTDVEVAKYKVKEAVEIVEKTHSEKDKLLTDLKKSNENIAKLENELTSLIQEAGTKVNLEVDKVKTMYKAKLREANVEIEFLRTEKQIMFNKNQQISKEYEIINKKYQSVKEKCEKESDVYSKKVTKLVQQIKEYEVTFNNLISDVEVLKETNRQLQEGYARKKTKYVMEIAFLKDTTKSLKNHLNKAINEISENNRIILSAADRIKTLELEISKLKLPEENFEQKEMEINQLTKHVEAQNQMIEM</sequence>
<evidence type="ECO:0000313" key="3">
    <source>
        <dbReference type="Proteomes" id="UP000478052"/>
    </source>
</evidence>
<accession>A0A6G0YNS7</accession>
<feature type="coiled-coil region" evidence="1">
    <location>
        <begin position="108"/>
        <end position="141"/>
    </location>
</feature>
<name>A0A6G0YNS7_APHCR</name>
<proteinExistence type="predicted"/>
<evidence type="ECO:0000313" key="2">
    <source>
        <dbReference type="EMBL" id="KAF0759020.1"/>
    </source>
</evidence>
<reference evidence="2 3" key="1">
    <citation type="submission" date="2019-08" db="EMBL/GenBank/DDBJ databases">
        <title>Whole genome of Aphis craccivora.</title>
        <authorList>
            <person name="Voronova N.V."/>
            <person name="Shulinski R.S."/>
            <person name="Bandarenka Y.V."/>
            <person name="Zhorov D.G."/>
            <person name="Warner D."/>
        </authorList>
    </citation>
    <scope>NUCLEOTIDE SEQUENCE [LARGE SCALE GENOMIC DNA]</scope>
    <source>
        <strain evidence="2">180601</strain>
        <tissue evidence="2">Whole Body</tissue>
    </source>
</reference>
<protein>
    <submittedName>
        <fullName evidence="2">Protein BCAP-like isoform X1</fullName>
    </submittedName>
</protein>
<evidence type="ECO:0000256" key="1">
    <source>
        <dbReference type="SAM" id="Coils"/>
    </source>
</evidence>
<gene>
    <name evidence="2" type="ORF">FWK35_00006212</name>
</gene>
<feature type="coiled-coil region" evidence="1">
    <location>
        <begin position="220"/>
        <end position="247"/>
    </location>
</feature>
<dbReference type="Proteomes" id="UP000478052">
    <property type="component" value="Unassembled WGS sequence"/>
</dbReference>
<feature type="coiled-coil region" evidence="1">
    <location>
        <begin position="283"/>
        <end position="449"/>
    </location>
</feature>
<organism evidence="2 3">
    <name type="scientific">Aphis craccivora</name>
    <name type="common">Cowpea aphid</name>
    <dbReference type="NCBI Taxonomy" id="307492"/>
    <lineage>
        <taxon>Eukaryota</taxon>
        <taxon>Metazoa</taxon>
        <taxon>Ecdysozoa</taxon>
        <taxon>Arthropoda</taxon>
        <taxon>Hexapoda</taxon>
        <taxon>Insecta</taxon>
        <taxon>Pterygota</taxon>
        <taxon>Neoptera</taxon>
        <taxon>Paraneoptera</taxon>
        <taxon>Hemiptera</taxon>
        <taxon>Sternorrhyncha</taxon>
        <taxon>Aphidomorpha</taxon>
        <taxon>Aphidoidea</taxon>
        <taxon>Aphididae</taxon>
        <taxon>Aphidini</taxon>
        <taxon>Aphis</taxon>
        <taxon>Aphis</taxon>
    </lineage>
</organism>
<dbReference type="OrthoDB" id="551053at2759"/>
<dbReference type="EMBL" id="VUJU01003133">
    <property type="protein sequence ID" value="KAF0759020.1"/>
    <property type="molecule type" value="Genomic_DNA"/>
</dbReference>
<keyword evidence="3" id="KW-1185">Reference proteome</keyword>
<keyword evidence="1" id="KW-0175">Coiled coil</keyword>
<dbReference type="AlphaFoldDB" id="A0A6G0YNS7"/>